<dbReference type="RefSeq" id="WP_090468859.1">
    <property type="nucleotide sequence ID" value="NZ_FNRV01000001.1"/>
</dbReference>
<reference evidence="1 2" key="1">
    <citation type="submission" date="2016-10" db="EMBL/GenBank/DDBJ databases">
        <authorList>
            <person name="Varghese N."/>
            <person name="Submissions S."/>
        </authorList>
    </citation>
    <scope>NUCLEOTIDE SEQUENCE [LARGE SCALE GENOMIC DNA]</scope>
    <source>
        <strain evidence="1 2">DSM 18327</strain>
    </source>
</reference>
<name>A0ABY0YIU2_9PSED</name>
<evidence type="ECO:0000313" key="1">
    <source>
        <dbReference type="EMBL" id="SED61627.1"/>
    </source>
</evidence>
<dbReference type="EMBL" id="FNRV01000001">
    <property type="protein sequence ID" value="SED61627.1"/>
    <property type="molecule type" value="Genomic_DNA"/>
</dbReference>
<organism evidence="1 2">
    <name type="scientific">Pseudomonas mohnii</name>
    <dbReference type="NCBI Taxonomy" id="395600"/>
    <lineage>
        <taxon>Bacteria</taxon>
        <taxon>Pseudomonadati</taxon>
        <taxon>Pseudomonadota</taxon>
        <taxon>Gammaproteobacteria</taxon>
        <taxon>Pseudomonadales</taxon>
        <taxon>Pseudomonadaceae</taxon>
        <taxon>Pseudomonas</taxon>
    </lineage>
</organism>
<sequence>MDVNDNAGCLNTRIVRAFFASGLAPTGSTQIFVGASLSNRRTVAMDVNDNAGCLNARIVLAFFASKLAPTGSTQIFVGASLLAMVVNDNAGYLNTPHCPRVFREQARSYRFHANLCGSEPARDGRQR</sequence>
<keyword evidence="2" id="KW-1185">Reference proteome</keyword>
<evidence type="ECO:0000313" key="2">
    <source>
        <dbReference type="Proteomes" id="UP000199665"/>
    </source>
</evidence>
<protein>
    <submittedName>
        <fullName evidence="1">Uncharacterized protein</fullName>
    </submittedName>
</protein>
<comment type="caution">
    <text evidence="1">The sequence shown here is derived from an EMBL/GenBank/DDBJ whole genome shotgun (WGS) entry which is preliminary data.</text>
</comment>
<gene>
    <name evidence="1" type="ORF">SAMN05216205_5722</name>
</gene>
<dbReference type="Proteomes" id="UP000199665">
    <property type="component" value="Unassembled WGS sequence"/>
</dbReference>
<accession>A0ABY0YIU2</accession>
<proteinExistence type="predicted"/>